<dbReference type="AlphaFoldDB" id="G4RJJ2"/>
<dbReference type="GeneID" id="11261982"/>
<evidence type="ECO:0000256" key="4">
    <source>
        <dbReference type="ARBA" id="ARBA00022573"/>
    </source>
</evidence>
<dbReference type="OrthoDB" id="6633at2157"/>
<dbReference type="UniPathway" id="UPA00148"/>
<dbReference type="PANTHER" id="PTHR45790:SF4">
    <property type="entry name" value="COBALT-PRECORRIN-4 C(11)-METHYLTRANSFERASE"/>
    <property type="match status" value="1"/>
</dbReference>
<dbReference type="EMBL" id="FN869859">
    <property type="protein sequence ID" value="CCC81737.1"/>
    <property type="molecule type" value="Genomic_DNA"/>
</dbReference>
<dbReference type="GO" id="GO:0004851">
    <property type="term" value="F:uroporphyrin-III C-methyltransferase activity"/>
    <property type="evidence" value="ECO:0007669"/>
    <property type="project" value="UniProtKB-EC"/>
</dbReference>
<keyword evidence="8" id="KW-0627">Porphyrin biosynthesis</keyword>
<evidence type="ECO:0000256" key="6">
    <source>
        <dbReference type="ARBA" id="ARBA00022679"/>
    </source>
</evidence>
<dbReference type="CDD" id="cd11641">
    <property type="entry name" value="Precorrin-4_C11-MT"/>
    <property type="match status" value="1"/>
</dbReference>
<dbReference type="HOGENOM" id="CLU_011276_7_1_2"/>
<evidence type="ECO:0000256" key="3">
    <source>
        <dbReference type="ARBA" id="ARBA00012162"/>
    </source>
</evidence>
<evidence type="ECO:0000256" key="8">
    <source>
        <dbReference type="ARBA" id="ARBA00023244"/>
    </source>
</evidence>
<dbReference type="Gene3D" id="3.40.1010.10">
    <property type="entry name" value="Cobalt-precorrin-4 Transmethylase, Domain 1"/>
    <property type="match status" value="1"/>
</dbReference>
<evidence type="ECO:0000256" key="1">
    <source>
        <dbReference type="ARBA" id="ARBA00004953"/>
    </source>
</evidence>
<dbReference type="GO" id="GO:0046026">
    <property type="term" value="F:precorrin-4 C11-methyltransferase activity"/>
    <property type="evidence" value="ECO:0007669"/>
    <property type="project" value="InterPro"/>
</dbReference>
<dbReference type="FunFam" id="3.40.1010.10:FF:000001">
    <property type="entry name" value="Siroheme synthase"/>
    <property type="match status" value="1"/>
</dbReference>
<dbReference type="STRING" id="768679.TTX_1094"/>
<dbReference type="InterPro" id="IPR035996">
    <property type="entry name" value="4pyrrol_Methylase_sf"/>
</dbReference>
<dbReference type="Gene3D" id="3.30.950.10">
    <property type="entry name" value="Methyltransferase, Cobalt-precorrin-4 Transmethylase, Domain 2"/>
    <property type="match status" value="1"/>
</dbReference>
<reference evidence="12 13" key="1">
    <citation type="journal article" date="2011" name="PLoS ONE">
        <title>The complete genome sequence of Thermoproteus tenax: a physiologically versatile member of the Crenarchaeota.</title>
        <authorList>
            <person name="Siebers B."/>
            <person name="Zaparty M."/>
            <person name="Raddatz G."/>
            <person name="Tjaden B."/>
            <person name="Albers S.V."/>
            <person name="Bell S.D."/>
            <person name="Blombach F."/>
            <person name="Kletzin A."/>
            <person name="Kyrpides N."/>
            <person name="Lanz C."/>
            <person name="Plagens A."/>
            <person name="Rampp M."/>
            <person name="Rosinus A."/>
            <person name="von Jan M."/>
            <person name="Makarova K.S."/>
            <person name="Klenk H.P."/>
            <person name="Schuster S.C."/>
            <person name="Hensel R."/>
        </authorList>
    </citation>
    <scope>NUCLEOTIDE SEQUENCE [LARGE SCALE GENOMIC DNA]</scope>
    <source>
        <strain evidence="13">ATCC 35583 / DSM 2078 / JCM 9277 / NBRC 100435 / Kra 1</strain>
    </source>
</reference>
<keyword evidence="4" id="KW-0169">Cobalamin biosynthesis</keyword>
<evidence type="ECO:0000256" key="5">
    <source>
        <dbReference type="ARBA" id="ARBA00022603"/>
    </source>
</evidence>
<dbReference type="PANTHER" id="PTHR45790">
    <property type="entry name" value="SIROHEME SYNTHASE-RELATED"/>
    <property type="match status" value="1"/>
</dbReference>
<dbReference type="InterPro" id="IPR006366">
    <property type="entry name" value="CobA/CysG_C"/>
</dbReference>
<dbReference type="InterPro" id="IPR050161">
    <property type="entry name" value="Siro_Cobalamin_biosynth"/>
</dbReference>
<gene>
    <name evidence="12" type="primary">cbiF</name>
    <name evidence="12" type="ordered locus">TTX_1094</name>
</gene>
<proteinExistence type="inferred from homology"/>
<evidence type="ECO:0000313" key="12">
    <source>
        <dbReference type="EMBL" id="CCC81737.1"/>
    </source>
</evidence>
<dbReference type="InterPro" id="IPR000878">
    <property type="entry name" value="4pyrrol_Mease"/>
</dbReference>
<protein>
    <recommendedName>
        <fullName evidence="3">uroporphyrinogen-III C-methyltransferase</fullName>
        <ecNumber evidence="3">2.1.1.107</ecNumber>
    </recommendedName>
</protein>
<keyword evidence="7" id="KW-0949">S-adenosyl-L-methionine</keyword>
<dbReference type="Proteomes" id="UP000002654">
    <property type="component" value="Chromosome"/>
</dbReference>
<comment type="pathway">
    <text evidence="1">Cofactor biosynthesis; adenosylcobalamin biosynthesis.</text>
</comment>
<dbReference type="GO" id="GO:0019354">
    <property type="term" value="P:siroheme biosynthetic process"/>
    <property type="evidence" value="ECO:0007669"/>
    <property type="project" value="InterPro"/>
</dbReference>
<feature type="compositionally biased region" description="Basic residues" evidence="10">
    <location>
        <begin position="249"/>
        <end position="258"/>
    </location>
</feature>
<keyword evidence="5 9" id="KW-0489">Methyltransferase</keyword>
<dbReference type="NCBIfam" id="TIGR01465">
    <property type="entry name" value="cobM_cbiF"/>
    <property type="match status" value="1"/>
</dbReference>
<dbReference type="InterPro" id="IPR003043">
    <property type="entry name" value="Uropor_MeTrfase_CS"/>
</dbReference>
<dbReference type="InterPro" id="IPR014777">
    <property type="entry name" value="4pyrrole_Mease_sub1"/>
</dbReference>
<comment type="similarity">
    <text evidence="2 9">Belongs to the precorrin methyltransferase family.</text>
</comment>
<sequence length="258" mass="27786">MAGKVVFVGAGPGDPELITVKGMRYLQQADVVVYAGSLVNPELLKYAKPNAKIYDSASLTTEEIVDILVREASQGKLVVRLKSGDGGVYGALWEEILPLQALGIEFEIVPGITAALAAAAVMNIELTVPKLIQTVVITRASARVEMRGSLKEAAKFAATNGAVLAIYTGVHVIDKVVKELVDGGLPPDTPAAVVYKATWPDQKVVRGTLSDIARKVREERITRDAVILVGESVAPREVPRSSVYDPRHTHSYRPHKKE</sequence>
<dbReference type="PROSITE" id="PS00839">
    <property type="entry name" value="SUMT_1"/>
    <property type="match status" value="1"/>
</dbReference>
<dbReference type="InterPro" id="IPR014776">
    <property type="entry name" value="4pyrrole_Mease_sub2"/>
</dbReference>
<dbReference type="PaxDb" id="768679-TTX_1094"/>
<dbReference type="eggNOG" id="arCOG00645">
    <property type="taxonomic scope" value="Archaea"/>
</dbReference>
<keyword evidence="13" id="KW-1185">Reference proteome</keyword>
<dbReference type="InterPro" id="IPR006362">
    <property type="entry name" value="Cbl_synth_CobM/CibF"/>
</dbReference>
<dbReference type="Pfam" id="PF00590">
    <property type="entry name" value="TP_methylase"/>
    <property type="match status" value="1"/>
</dbReference>
<dbReference type="PROSITE" id="PS00840">
    <property type="entry name" value="SUMT_2"/>
    <property type="match status" value="1"/>
</dbReference>
<evidence type="ECO:0000259" key="11">
    <source>
        <dbReference type="Pfam" id="PF00590"/>
    </source>
</evidence>
<evidence type="ECO:0000313" key="13">
    <source>
        <dbReference type="Proteomes" id="UP000002654"/>
    </source>
</evidence>
<dbReference type="GO" id="GO:0032259">
    <property type="term" value="P:methylation"/>
    <property type="evidence" value="ECO:0007669"/>
    <property type="project" value="UniProtKB-KW"/>
</dbReference>
<accession>G4RJJ2</accession>
<keyword evidence="6 9" id="KW-0808">Transferase</keyword>
<feature type="domain" description="Tetrapyrrole methylase" evidence="11">
    <location>
        <begin position="4"/>
        <end position="212"/>
    </location>
</feature>
<dbReference type="PATRIC" id="fig|768679.9.peg.1103"/>
<dbReference type="KEGG" id="ttn:TTX_1094"/>
<name>G4RJJ2_THETK</name>
<evidence type="ECO:0000256" key="10">
    <source>
        <dbReference type="SAM" id="MobiDB-lite"/>
    </source>
</evidence>
<dbReference type="GO" id="GO:0009236">
    <property type="term" value="P:cobalamin biosynthetic process"/>
    <property type="evidence" value="ECO:0007669"/>
    <property type="project" value="UniProtKB-UniPathway"/>
</dbReference>
<dbReference type="SUPFAM" id="SSF53790">
    <property type="entry name" value="Tetrapyrrole methylase"/>
    <property type="match status" value="1"/>
</dbReference>
<evidence type="ECO:0000256" key="9">
    <source>
        <dbReference type="RuleBase" id="RU003960"/>
    </source>
</evidence>
<dbReference type="RefSeq" id="WP_014126992.1">
    <property type="nucleotide sequence ID" value="NC_016070.1"/>
</dbReference>
<organism evidence="12 13">
    <name type="scientific">Thermoproteus tenax (strain ATCC 35583 / DSM 2078 / JCM 9277 / NBRC 100435 / Kra 1)</name>
    <dbReference type="NCBI Taxonomy" id="768679"/>
    <lineage>
        <taxon>Archaea</taxon>
        <taxon>Thermoproteota</taxon>
        <taxon>Thermoprotei</taxon>
        <taxon>Thermoproteales</taxon>
        <taxon>Thermoproteaceae</taxon>
        <taxon>Thermoproteus</taxon>
    </lineage>
</organism>
<dbReference type="NCBIfam" id="TIGR01469">
    <property type="entry name" value="cobA_cysG_Cterm"/>
    <property type="match status" value="1"/>
</dbReference>
<dbReference type="NCBIfam" id="NF004790">
    <property type="entry name" value="PRK06136.1"/>
    <property type="match status" value="1"/>
</dbReference>
<evidence type="ECO:0000256" key="7">
    <source>
        <dbReference type="ARBA" id="ARBA00022691"/>
    </source>
</evidence>
<dbReference type="EC" id="2.1.1.107" evidence="3"/>
<evidence type="ECO:0000256" key="2">
    <source>
        <dbReference type="ARBA" id="ARBA00005879"/>
    </source>
</evidence>
<feature type="region of interest" description="Disordered" evidence="10">
    <location>
        <begin position="238"/>
        <end position="258"/>
    </location>
</feature>